<dbReference type="Proteomes" id="UP000095287">
    <property type="component" value="Unplaced"/>
</dbReference>
<organism evidence="1 2">
    <name type="scientific">Steinernema glaseri</name>
    <dbReference type="NCBI Taxonomy" id="37863"/>
    <lineage>
        <taxon>Eukaryota</taxon>
        <taxon>Metazoa</taxon>
        <taxon>Ecdysozoa</taxon>
        <taxon>Nematoda</taxon>
        <taxon>Chromadorea</taxon>
        <taxon>Rhabditida</taxon>
        <taxon>Tylenchina</taxon>
        <taxon>Panagrolaimomorpha</taxon>
        <taxon>Strongyloidoidea</taxon>
        <taxon>Steinernematidae</taxon>
        <taxon>Steinernema</taxon>
    </lineage>
</organism>
<evidence type="ECO:0000313" key="2">
    <source>
        <dbReference type="WBParaSite" id="L893_g22665.t1"/>
    </source>
</evidence>
<accession>A0A1I7Z448</accession>
<evidence type="ECO:0000313" key="1">
    <source>
        <dbReference type="Proteomes" id="UP000095287"/>
    </source>
</evidence>
<name>A0A1I7Z448_9BILA</name>
<keyword evidence="1" id="KW-1185">Reference proteome</keyword>
<reference evidence="2" key="1">
    <citation type="submission" date="2016-11" db="UniProtKB">
        <authorList>
            <consortium name="WormBaseParasite"/>
        </authorList>
    </citation>
    <scope>IDENTIFICATION</scope>
</reference>
<proteinExistence type="predicted"/>
<protein>
    <submittedName>
        <fullName evidence="2">Kinesin motor domain-containing protein</fullName>
    </submittedName>
</protein>
<dbReference type="WBParaSite" id="L893_g22665.t1">
    <property type="protein sequence ID" value="L893_g22665.t1"/>
    <property type="gene ID" value="L893_g22665"/>
</dbReference>
<sequence>MVRTREQSARSNHYLAQKQLSLYVSLRGQDRNRQPRVRRTDFFLELSFRVRRTESYFVAAMEQTHGEVSIVVRRGQETNFLGKDA</sequence>
<dbReference type="AlphaFoldDB" id="A0A1I7Z448"/>